<evidence type="ECO:0000313" key="2">
    <source>
        <dbReference type="EMBL" id="MCG2460987.1"/>
    </source>
</evidence>
<protein>
    <submittedName>
        <fullName evidence="2">PorT family protein</fullName>
    </submittedName>
</protein>
<evidence type="ECO:0000313" key="3">
    <source>
        <dbReference type="Proteomes" id="UP001200642"/>
    </source>
</evidence>
<reference evidence="2" key="1">
    <citation type="submission" date="2023-02" db="EMBL/GenBank/DDBJ databases">
        <title>Genome of Flavobacteriaceae gen. nov. sp. strain F89.</title>
        <authorList>
            <person name="Wang Y."/>
        </authorList>
    </citation>
    <scope>NUCLEOTIDE SEQUENCE</scope>
    <source>
        <strain evidence="2">F89</strain>
    </source>
</reference>
<keyword evidence="3" id="KW-1185">Reference proteome</keyword>
<dbReference type="InterPro" id="IPR025665">
    <property type="entry name" value="Beta-barrel_OMP_2"/>
</dbReference>
<accession>A0AAE3EWH4</accession>
<sequence>MGKLRFIITVIVLFATTVLFGQNRKLDFGLKGGLNYGKYIPNKSAIDYKYKFGFYAGAFYSIELDEKIKFQPELMFALQGSHMKVGELEIPNFDWEGNPIYNPNTYEFKYGIHELSILIPLMVKRYVWENLYIGIGPQFGFIVDRNLNSSYQVLDGEDDSFIIRDGDTFNFGVNFGLGVDMAEKISINSRINYGLLKRDDDIKLLVFNLGIEYSL</sequence>
<organism evidence="2 3">
    <name type="scientific">Cerina litoralis</name>
    <dbReference type="NCBI Taxonomy" id="2874477"/>
    <lineage>
        <taxon>Bacteria</taxon>
        <taxon>Pseudomonadati</taxon>
        <taxon>Bacteroidota</taxon>
        <taxon>Flavobacteriia</taxon>
        <taxon>Flavobacteriales</taxon>
        <taxon>Flavobacteriaceae</taxon>
        <taxon>Cerina</taxon>
    </lineage>
</organism>
<dbReference type="Pfam" id="PF13568">
    <property type="entry name" value="OMP_b-brl_2"/>
    <property type="match status" value="1"/>
</dbReference>
<comment type="caution">
    <text evidence="2">The sequence shown here is derived from an EMBL/GenBank/DDBJ whole genome shotgun (WGS) entry which is preliminary data.</text>
</comment>
<gene>
    <name evidence="2" type="ORF">K8352_09530</name>
</gene>
<dbReference type="Proteomes" id="UP001200642">
    <property type="component" value="Unassembled WGS sequence"/>
</dbReference>
<evidence type="ECO:0000259" key="1">
    <source>
        <dbReference type="Pfam" id="PF13568"/>
    </source>
</evidence>
<name>A0AAE3EWH4_9FLAO</name>
<dbReference type="EMBL" id="JAIRBC010000012">
    <property type="protein sequence ID" value="MCG2460987.1"/>
    <property type="molecule type" value="Genomic_DNA"/>
</dbReference>
<dbReference type="RefSeq" id="WP_317902135.1">
    <property type="nucleotide sequence ID" value="NZ_JAIRBC010000012.1"/>
</dbReference>
<dbReference type="AlphaFoldDB" id="A0AAE3EWH4"/>
<proteinExistence type="predicted"/>
<feature type="domain" description="Outer membrane protein beta-barrel" evidence="1">
    <location>
        <begin position="20"/>
        <end position="195"/>
    </location>
</feature>